<evidence type="ECO:0000313" key="6">
    <source>
        <dbReference type="EMBL" id="MCU4975056.1"/>
    </source>
</evidence>
<evidence type="ECO:0000256" key="4">
    <source>
        <dbReference type="ARBA" id="ARBA00023139"/>
    </source>
</evidence>
<keyword evidence="3" id="KW-0472">Membrane</keyword>
<evidence type="ECO:0000256" key="3">
    <source>
        <dbReference type="ARBA" id="ARBA00023136"/>
    </source>
</evidence>
<comment type="caution">
    <text evidence="6">The sequence shown here is derived from an EMBL/GenBank/DDBJ whole genome shotgun (WGS) entry which is preliminary data.</text>
</comment>
<keyword evidence="7" id="KW-1185">Reference proteome</keyword>
<sequence>MDDYIEYKHLCTTGRKSRADMVRYELPRRSVLGTAAGLSIAGLAGCFGDDDSDDGSGDDIDGESLGEGDIELEFSTSGGGVERETVESQLESYADANEDISVEFLHIPENYEDRLQTMMGADEEPDAFFVGQEAVSAYADAGTVADLEGDFDQDILDDFDQDVLDAMTPTDGLPYIPKDFQTLGVMYNREVFADAGYGEFPETWSEFRDALENIQDAGVVDYPYVEFGSDLFAGYIWYAWLAANGGQVMNDDRTECVVASEEAEEVLEFIVELREDDLMGIDSEVSAETEDGRLAEEQTAMVTGGGWVLSEAKSNYPDFEDNIGVAQPPRPDDEEYGNFVFGAGFSVSNNTEYYEESVGLVEYLLGDGIMPWLETGIAIPIHESLRDEVELYEEDDRYETFFEMADSPRLGSWEFGPHTREIFNIINPQIEGVLQGQVEPMDALETIENEVNNTIEE</sequence>
<evidence type="ECO:0000256" key="1">
    <source>
        <dbReference type="ARBA" id="ARBA00022475"/>
    </source>
</evidence>
<dbReference type="EMBL" id="JAOPKB010000015">
    <property type="protein sequence ID" value="MCU4975056.1"/>
    <property type="molecule type" value="Genomic_DNA"/>
</dbReference>
<keyword evidence="2" id="KW-0732">Signal</keyword>
<accession>A0ABT2QJE0</accession>
<dbReference type="Pfam" id="PF01547">
    <property type="entry name" value="SBP_bac_1"/>
    <property type="match status" value="1"/>
</dbReference>
<dbReference type="CDD" id="cd13585">
    <property type="entry name" value="PBP2_TMBP_like"/>
    <property type="match status" value="1"/>
</dbReference>
<dbReference type="SUPFAM" id="SSF53850">
    <property type="entry name" value="Periplasmic binding protein-like II"/>
    <property type="match status" value="1"/>
</dbReference>
<dbReference type="InterPro" id="IPR050490">
    <property type="entry name" value="Bact_solute-bd_prot1"/>
</dbReference>
<proteinExistence type="predicted"/>
<dbReference type="Proteomes" id="UP001320972">
    <property type="component" value="Unassembled WGS sequence"/>
</dbReference>
<gene>
    <name evidence="6" type="ORF">OB955_20340</name>
</gene>
<name>A0ABT2QJE0_9EURY</name>
<dbReference type="InterPro" id="IPR006059">
    <property type="entry name" value="SBP"/>
</dbReference>
<dbReference type="PANTHER" id="PTHR43649:SF33">
    <property type="entry name" value="POLYGALACTURONAN_RHAMNOGALACTURONAN-BINDING PROTEIN YTCQ"/>
    <property type="match status" value="1"/>
</dbReference>
<reference evidence="6 7" key="1">
    <citation type="submission" date="2022-09" db="EMBL/GenBank/DDBJ databases">
        <title>Enrichment on poylsaccharides allowed isolation of novel metabolic and taxonomic groups of Haloarchaea.</title>
        <authorList>
            <person name="Sorokin D.Y."/>
            <person name="Elcheninov A.G."/>
            <person name="Khizhniak T.V."/>
            <person name="Kolganova T.V."/>
            <person name="Kublanov I.V."/>
        </authorList>
    </citation>
    <scope>NUCLEOTIDE SEQUENCE [LARGE SCALE GENOMIC DNA]</scope>
    <source>
        <strain evidence="6 7">AArc-m2/3/4</strain>
    </source>
</reference>
<dbReference type="RefSeq" id="WP_338008928.1">
    <property type="nucleotide sequence ID" value="NZ_JAOPKB010000015.1"/>
</dbReference>
<evidence type="ECO:0000256" key="5">
    <source>
        <dbReference type="ARBA" id="ARBA00023288"/>
    </source>
</evidence>
<keyword evidence="1" id="KW-1003">Cell membrane</keyword>
<dbReference type="Gene3D" id="3.40.190.10">
    <property type="entry name" value="Periplasmic binding protein-like II"/>
    <property type="match status" value="1"/>
</dbReference>
<evidence type="ECO:0000313" key="7">
    <source>
        <dbReference type="Proteomes" id="UP001320972"/>
    </source>
</evidence>
<organism evidence="6 7">
    <name type="scientific">Natronoglomus mannanivorans</name>
    <dbReference type="NCBI Taxonomy" id="2979990"/>
    <lineage>
        <taxon>Archaea</taxon>
        <taxon>Methanobacteriati</taxon>
        <taxon>Methanobacteriota</taxon>
        <taxon>Stenosarchaea group</taxon>
        <taxon>Halobacteria</taxon>
        <taxon>Halobacteriales</taxon>
        <taxon>Natrialbaceae</taxon>
        <taxon>Natronoglomus</taxon>
    </lineage>
</organism>
<dbReference type="PANTHER" id="PTHR43649">
    <property type="entry name" value="ARABINOSE-BINDING PROTEIN-RELATED"/>
    <property type="match status" value="1"/>
</dbReference>
<evidence type="ECO:0000256" key="2">
    <source>
        <dbReference type="ARBA" id="ARBA00022729"/>
    </source>
</evidence>
<protein>
    <submittedName>
        <fullName evidence="6">Sugar ABC transporter substrate-binding protein</fullName>
    </submittedName>
</protein>
<keyword evidence="5" id="KW-0449">Lipoprotein</keyword>
<keyword evidence="4" id="KW-0564">Palmitate</keyword>